<dbReference type="InterPro" id="IPR036514">
    <property type="entry name" value="SGNH_hydro_sf"/>
</dbReference>
<gene>
    <name evidence="2" type="ORF">ACFOND_10970</name>
</gene>
<proteinExistence type="predicted"/>
<dbReference type="SUPFAM" id="SSF52266">
    <property type="entry name" value="SGNH hydrolase"/>
    <property type="match status" value="1"/>
</dbReference>
<comment type="caution">
    <text evidence="2">The sequence shown here is derived from an EMBL/GenBank/DDBJ whole genome shotgun (WGS) entry which is preliminary data.</text>
</comment>
<accession>A0ABV7WTL8</accession>
<feature type="domain" description="SGNH hydrolase-type esterase" evidence="1">
    <location>
        <begin position="8"/>
        <end position="189"/>
    </location>
</feature>
<keyword evidence="2" id="KW-0378">Hydrolase</keyword>
<evidence type="ECO:0000259" key="1">
    <source>
        <dbReference type="Pfam" id="PF13472"/>
    </source>
</evidence>
<evidence type="ECO:0000313" key="3">
    <source>
        <dbReference type="Proteomes" id="UP001595710"/>
    </source>
</evidence>
<dbReference type="GO" id="GO:0016787">
    <property type="term" value="F:hydrolase activity"/>
    <property type="evidence" value="ECO:0007669"/>
    <property type="project" value="UniProtKB-KW"/>
</dbReference>
<dbReference type="Gene3D" id="3.40.50.1110">
    <property type="entry name" value="SGNH hydrolase"/>
    <property type="match status" value="1"/>
</dbReference>
<evidence type="ECO:0000313" key="2">
    <source>
        <dbReference type="EMBL" id="MFC3702166.1"/>
    </source>
</evidence>
<dbReference type="Proteomes" id="UP001595710">
    <property type="component" value="Unassembled WGS sequence"/>
</dbReference>
<dbReference type="EMBL" id="JBHRYN010000012">
    <property type="protein sequence ID" value="MFC3702166.1"/>
    <property type="molecule type" value="Genomic_DNA"/>
</dbReference>
<protein>
    <submittedName>
        <fullName evidence="2">SGNH/GDSL hydrolase family protein</fullName>
    </submittedName>
</protein>
<name>A0ABV7WTL8_9GAMM</name>
<sequence length="206" mass="23607">MVSKQFIFVGDSVTDCHRKRALRHQKTEAALGHGYVKMLALGALKTHQVWNRGFAGYKTVDTLVDQDSWPKQVLKADCTTLMIGINDIWHALKRNEDVDIESSVSHFNRIVQTIKARSSHCMVMEPIALPFGEVTRRWLPIMANLFKEYQGVCEDNDLCWIPLQHLLELERKPEKYLEDGVHPTQLGHQWIAQQWLAHISPTIVAA</sequence>
<dbReference type="PANTHER" id="PTHR30383:SF5">
    <property type="entry name" value="SGNH HYDROLASE-TYPE ESTERASE DOMAIN-CONTAINING PROTEIN"/>
    <property type="match status" value="1"/>
</dbReference>
<dbReference type="InterPro" id="IPR051532">
    <property type="entry name" value="Ester_Hydrolysis_Enzymes"/>
</dbReference>
<organism evidence="2 3">
    <name type="scientific">Reinekea marina</name>
    <dbReference type="NCBI Taxonomy" id="1310421"/>
    <lineage>
        <taxon>Bacteria</taxon>
        <taxon>Pseudomonadati</taxon>
        <taxon>Pseudomonadota</taxon>
        <taxon>Gammaproteobacteria</taxon>
        <taxon>Oceanospirillales</taxon>
        <taxon>Saccharospirillaceae</taxon>
        <taxon>Reinekea</taxon>
    </lineage>
</organism>
<reference evidence="3" key="1">
    <citation type="journal article" date="2019" name="Int. J. Syst. Evol. Microbiol.">
        <title>The Global Catalogue of Microorganisms (GCM) 10K type strain sequencing project: providing services to taxonomists for standard genome sequencing and annotation.</title>
        <authorList>
            <consortium name="The Broad Institute Genomics Platform"/>
            <consortium name="The Broad Institute Genome Sequencing Center for Infectious Disease"/>
            <person name="Wu L."/>
            <person name="Ma J."/>
        </authorList>
    </citation>
    <scope>NUCLEOTIDE SEQUENCE [LARGE SCALE GENOMIC DNA]</scope>
    <source>
        <strain evidence="3">CECT 8288</strain>
    </source>
</reference>
<dbReference type="PANTHER" id="PTHR30383">
    <property type="entry name" value="THIOESTERASE 1/PROTEASE 1/LYSOPHOSPHOLIPASE L1"/>
    <property type="match status" value="1"/>
</dbReference>
<dbReference type="InterPro" id="IPR013830">
    <property type="entry name" value="SGNH_hydro"/>
</dbReference>
<keyword evidence="3" id="KW-1185">Reference proteome</keyword>
<dbReference type="RefSeq" id="WP_290281512.1">
    <property type="nucleotide sequence ID" value="NZ_JAUFQI010000001.1"/>
</dbReference>
<dbReference type="Pfam" id="PF13472">
    <property type="entry name" value="Lipase_GDSL_2"/>
    <property type="match status" value="1"/>
</dbReference>